<dbReference type="InterPro" id="IPR027417">
    <property type="entry name" value="P-loop_NTPase"/>
</dbReference>
<reference evidence="5" key="1">
    <citation type="submission" date="2022-01" db="EMBL/GenBank/DDBJ databases">
        <title>Genome Sequence Resource for Two Populations of Ditylenchus destructor, the Migratory Endoparasitic Phytonematode.</title>
        <authorList>
            <person name="Zhang H."/>
            <person name="Lin R."/>
            <person name="Xie B."/>
        </authorList>
    </citation>
    <scope>NUCLEOTIDE SEQUENCE</scope>
    <source>
        <strain evidence="5">BazhouSP</strain>
    </source>
</reference>
<dbReference type="InterPro" id="IPR033690">
    <property type="entry name" value="Adenylat_kinase_CS"/>
</dbReference>
<dbReference type="PRINTS" id="PR00094">
    <property type="entry name" value="ADENYLTKNASE"/>
</dbReference>
<dbReference type="GO" id="GO:0006139">
    <property type="term" value="P:nucleobase-containing compound metabolic process"/>
    <property type="evidence" value="ECO:0007669"/>
    <property type="project" value="InterPro"/>
</dbReference>
<comment type="similarity">
    <text evidence="4">Belongs to the adenylate kinase family.</text>
</comment>
<dbReference type="AlphaFoldDB" id="A0AAD4QYK0"/>
<evidence type="ECO:0000313" key="5">
    <source>
        <dbReference type="EMBL" id="KAI1704100.1"/>
    </source>
</evidence>
<evidence type="ECO:0000256" key="2">
    <source>
        <dbReference type="ARBA" id="ARBA00022741"/>
    </source>
</evidence>
<evidence type="ECO:0000256" key="1">
    <source>
        <dbReference type="ARBA" id="ARBA00022679"/>
    </source>
</evidence>
<comment type="caution">
    <text evidence="5">The sequence shown here is derived from an EMBL/GenBank/DDBJ whole genome shotgun (WGS) entry which is preliminary data.</text>
</comment>
<evidence type="ECO:0000256" key="3">
    <source>
        <dbReference type="ARBA" id="ARBA00022777"/>
    </source>
</evidence>
<dbReference type="PANTHER" id="PTHR23359">
    <property type="entry name" value="NUCLEOTIDE KINASE"/>
    <property type="match status" value="1"/>
</dbReference>
<proteinExistence type="inferred from homology"/>
<keyword evidence="3 4" id="KW-0418">Kinase</keyword>
<keyword evidence="1 4" id="KW-0808">Transferase</keyword>
<dbReference type="CDD" id="cd01428">
    <property type="entry name" value="ADK"/>
    <property type="match status" value="1"/>
</dbReference>
<evidence type="ECO:0000313" key="6">
    <source>
        <dbReference type="Proteomes" id="UP001201812"/>
    </source>
</evidence>
<dbReference type="Gene3D" id="3.40.50.300">
    <property type="entry name" value="P-loop containing nucleotide triphosphate hydrolases"/>
    <property type="match status" value="1"/>
</dbReference>
<protein>
    <submittedName>
        <fullName evidence="5">Adenylate kinase domain-containing protein</fullName>
    </submittedName>
</protein>
<dbReference type="EMBL" id="JAKKPZ010000072">
    <property type="protein sequence ID" value="KAI1704100.1"/>
    <property type="molecule type" value="Genomic_DNA"/>
</dbReference>
<dbReference type="GO" id="GO:0019205">
    <property type="term" value="F:nucleobase-containing compound kinase activity"/>
    <property type="evidence" value="ECO:0007669"/>
    <property type="project" value="InterPro"/>
</dbReference>
<gene>
    <name evidence="5" type="ORF">DdX_14463</name>
</gene>
<dbReference type="GO" id="GO:0005524">
    <property type="term" value="F:ATP binding"/>
    <property type="evidence" value="ECO:0007669"/>
    <property type="project" value="InterPro"/>
</dbReference>
<name>A0AAD4QYK0_9BILA</name>
<dbReference type="InterPro" id="IPR000850">
    <property type="entry name" value="Adenylat/UMP-CMP_kin"/>
</dbReference>
<dbReference type="SUPFAM" id="SSF52540">
    <property type="entry name" value="P-loop containing nucleoside triphosphate hydrolases"/>
    <property type="match status" value="1"/>
</dbReference>
<dbReference type="Proteomes" id="UP001201812">
    <property type="component" value="Unassembled WGS sequence"/>
</dbReference>
<sequence>MAAAAPLPSKQPSQSAVERKLIDLTQLKAANVPIFFIVGRPGSGKGTQCEKIVAKYGDLLRRLFIRMSSMTIVLDLIKEAMVKAVEDKKCKGFLIDGYPREVQQGIDFEREIQPSKLVFYFDVTNEKTLIERLLKRAQTSGRVDDNLETISKRLLTIKTATAPVVDHYKNSGKLARIEADGTVDAIFVEVCKHIDKALSQK</sequence>
<organism evidence="5 6">
    <name type="scientific">Ditylenchus destructor</name>
    <dbReference type="NCBI Taxonomy" id="166010"/>
    <lineage>
        <taxon>Eukaryota</taxon>
        <taxon>Metazoa</taxon>
        <taxon>Ecdysozoa</taxon>
        <taxon>Nematoda</taxon>
        <taxon>Chromadorea</taxon>
        <taxon>Rhabditida</taxon>
        <taxon>Tylenchina</taxon>
        <taxon>Tylenchomorpha</taxon>
        <taxon>Sphaerularioidea</taxon>
        <taxon>Anguinidae</taxon>
        <taxon>Anguininae</taxon>
        <taxon>Ditylenchus</taxon>
    </lineage>
</organism>
<dbReference type="Pfam" id="PF00406">
    <property type="entry name" value="ADK"/>
    <property type="match status" value="1"/>
</dbReference>
<keyword evidence="6" id="KW-1185">Reference proteome</keyword>
<dbReference type="PROSITE" id="PS00113">
    <property type="entry name" value="ADENYLATE_KINASE"/>
    <property type="match status" value="1"/>
</dbReference>
<evidence type="ECO:0000256" key="4">
    <source>
        <dbReference type="RuleBase" id="RU003330"/>
    </source>
</evidence>
<keyword evidence="2" id="KW-0547">Nucleotide-binding</keyword>
<accession>A0AAD4QYK0</accession>
<dbReference type="HAMAP" id="MF_00235">
    <property type="entry name" value="Adenylate_kinase_Adk"/>
    <property type="match status" value="1"/>
</dbReference>